<organism evidence="3 4">
    <name type="scientific">Anaerotruncus massiliensis</name>
    <name type="common">ex Liu et al. 2021</name>
    <dbReference type="NCBI Taxonomy" id="2321404"/>
    <lineage>
        <taxon>Bacteria</taxon>
        <taxon>Bacillati</taxon>
        <taxon>Bacillota</taxon>
        <taxon>Clostridia</taxon>
        <taxon>Eubacteriales</taxon>
        <taxon>Oscillospiraceae</taxon>
        <taxon>Anaerotruncus</taxon>
    </lineage>
</organism>
<dbReference type="PANTHER" id="PTHR40076:SF1">
    <property type="entry name" value="MEMBRANE PROTEIN"/>
    <property type="match status" value="1"/>
</dbReference>
<name>A0A498CJF8_9FIRM</name>
<sequence>MGLFRALKTNARRALAGSWGRAIGIMLISVIPGVLINLLEYGIREVSGVSEFVNRSGTGNAFRAAANIAPASIAITLLVSLLVFFIMTPLQQGIIRWYYRRTGGERDGVTGIFHYFETAAGYFRALWLNFLIGLRMLLWTLLLTVPLVLLTGLLSVAGGAGRATRTFAMLLMFVWMVIACVVIVIVGLRYFLAPYLLAEHPDYKARAVIREGVKLVRGYKGSVFLFALSFILWYLPSLLAALLVLFIPFSDPFYLFQVTGLLLLLMLAQLGICFYLVPYQSASLAMYARYLIQTGESGGVDEYGDSTREYKPEIDRYLEAQASRAPAEEPPAPRPGGEETGGSGPEGEAPV</sequence>
<accession>A0A498CJF8</accession>
<dbReference type="AlphaFoldDB" id="A0A498CJF8"/>
<evidence type="ECO:0000256" key="1">
    <source>
        <dbReference type="SAM" id="MobiDB-lite"/>
    </source>
</evidence>
<feature type="transmembrane region" description="Helical" evidence="2">
    <location>
        <begin position="64"/>
        <end position="87"/>
    </location>
</feature>
<dbReference type="Proteomes" id="UP000276301">
    <property type="component" value="Unassembled WGS sequence"/>
</dbReference>
<dbReference type="RefSeq" id="WP_121587697.1">
    <property type="nucleotide sequence ID" value="NZ_RCHT01000054.1"/>
</dbReference>
<dbReference type="Pfam" id="PF06161">
    <property type="entry name" value="DUF975"/>
    <property type="match status" value="1"/>
</dbReference>
<keyword evidence="4" id="KW-1185">Reference proteome</keyword>
<evidence type="ECO:0000313" key="3">
    <source>
        <dbReference type="EMBL" id="RLL06929.1"/>
    </source>
</evidence>
<dbReference type="PANTHER" id="PTHR40076">
    <property type="entry name" value="MEMBRANE PROTEIN-RELATED"/>
    <property type="match status" value="1"/>
</dbReference>
<gene>
    <name evidence="3" type="ORF">D4A47_13600</name>
</gene>
<keyword evidence="2" id="KW-0812">Transmembrane</keyword>
<feature type="transmembrane region" description="Helical" evidence="2">
    <location>
        <begin position="223"/>
        <end position="247"/>
    </location>
</feature>
<reference evidence="3 4" key="1">
    <citation type="submission" date="2018-10" db="EMBL/GenBank/DDBJ databases">
        <title>Anaerotruncus faecis sp. nov., isolated from human feces.</title>
        <authorList>
            <person name="Wang Y.-J."/>
        </authorList>
    </citation>
    <scope>NUCLEOTIDE SEQUENCE [LARGE SCALE GENOMIC DNA]</scope>
    <source>
        <strain evidence="3 4">22A2-44</strain>
    </source>
</reference>
<feature type="transmembrane region" description="Helical" evidence="2">
    <location>
        <begin position="167"/>
        <end position="192"/>
    </location>
</feature>
<keyword evidence="2" id="KW-0472">Membrane</keyword>
<dbReference type="InterPro" id="IPR010380">
    <property type="entry name" value="DUF975"/>
</dbReference>
<dbReference type="EMBL" id="RCHT01000054">
    <property type="protein sequence ID" value="RLL06929.1"/>
    <property type="molecule type" value="Genomic_DNA"/>
</dbReference>
<feature type="transmembrane region" description="Helical" evidence="2">
    <location>
        <begin position="136"/>
        <end position="161"/>
    </location>
</feature>
<feature type="transmembrane region" description="Helical" evidence="2">
    <location>
        <begin position="21"/>
        <end position="44"/>
    </location>
</feature>
<evidence type="ECO:0000313" key="4">
    <source>
        <dbReference type="Proteomes" id="UP000276301"/>
    </source>
</evidence>
<evidence type="ECO:0000256" key="2">
    <source>
        <dbReference type="SAM" id="Phobius"/>
    </source>
</evidence>
<proteinExistence type="predicted"/>
<feature type="transmembrane region" description="Helical" evidence="2">
    <location>
        <begin position="253"/>
        <end position="277"/>
    </location>
</feature>
<comment type="caution">
    <text evidence="3">The sequence shown here is derived from an EMBL/GenBank/DDBJ whole genome shotgun (WGS) entry which is preliminary data.</text>
</comment>
<keyword evidence="2" id="KW-1133">Transmembrane helix</keyword>
<protein>
    <submittedName>
        <fullName evidence="3">DUF975 family protein</fullName>
    </submittedName>
</protein>
<feature type="region of interest" description="Disordered" evidence="1">
    <location>
        <begin position="321"/>
        <end position="351"/>
    </location>
</feature>